<reference evidence="2 3" key="1">
    <citation type="submission" date="2024-02" db="EMBL/GenBank/DDBJ databases">
        <authorList>
            <person name="Chen Y."/>
            <person name="Shah S."/>
            <person name="Dougan E. K."/>
            <person name="Thang M."/>
            <person name="Chan C."/>
        </authorList>
    </citation>
    <scope>NUCLEOTIDE SEQUENCE [LARGE SCALE GENOMIC DNA]</scope>
</reference>
<name>A0ABP0PU33_9DINO</name>
<comment type="caution">
    <text evidence="2">The sequence shown here is derived from an EMBL/GenBank/DDBJ whole genome shotgun (WGS) entry which is preliminary data.</text>
</comment>
<sequence length="200" mass="22302">MSEESKKDEGLTIKFDREGSRPGKDYERWGLVGNVISQTLDEKLSQATYERLGRVLDQVFDMRIEKGDGEGATAYHVEKDYQGLEEEDYEPEEEGLRRVLCRSETTVVEPPDEASALQYGSEGMEVESVHLDEDIIVNDGTTEKLKYSNAPVTETGRLTSTNSFRGRIVNVYGGFGFLKQLGDADAQDIFFRAADVIGGV</sequence>
<protein>
    <submittedName>
        <fullName evidence="2">Uncharacterized protein</fullName>
    </submittedName>
</protein>
<dbReference type="EMBL" id="CAXAMN010023673">
    <property type="protein sequence ID" value="CAK9079555.1"/>
    <property type="molecule type" value="Genomic_DNA"/>
</dbReference>
<gene>
    <name evidence="2" type="ORF">CCMP2556_LOCUS39158</name>
</gene>
<feature type="region of interest" description="Disordered" evidence="1">
    <location>
        <begin position="1"/>
        <end position="24"/>
    </location>
</feature>
<evidence type="ECO:0000313" key="3">
    <source>
        <dbReference type="Proteomes" id="UP001642484"/>
    </source>
</evidence>
<proteinExistence type="predicted"/>
<keyword evidence="3" id="KW-1185">Reference proteome</keyword>
<organism evidence="2 3">
    <name type="scientific">Durusdinium trenchii</name>
    <dbReference type="NCBI Taxonomy" id="1381693"/>
    <lineage>
        <taxon>Eukaryota</taxon>
        <taxon>Sar</taxon>
        <taxon>Alveolata</taxon>
        <taxon>Dinophyceae</taxon>
        <taxon>Suessiales</taxon>
        <taxon>Symbiodiniaceae</taxon>
        <taxon>Durusdinium</taxon>
    </lineage>
</organism>
<accession>A0ABP0PU33</accession>
<dbReference type="Proteomes" id="UP001642484">
    <property type="component" value="Unassembled WGS sequence"/>
</dbReference>
<evidence type="ECO:0000313" key="2">
    <source>
        <dbReference type="EMBL" id="CAK9079555.1"/>
    </source>
</evidence>
<evidence type="ECO:0000256" key="1">
    <source>
        <dbReference type="SAM" id="MobiDB-lite"/>
    </source>
</evidence>